<feature type="compositionally biased region" description="Acidic residues" evidence="1">
    <location>
        <begin position="224"/>
        <end position="233"/>
    </location>
</feature>
<feature type="region of interest" description="Disordered" evidence="1">
    <location>
        <begin position="96"/>
        <end position="127"/>
    </location>
</feature>
<feature type="compositionally biased region" description="Polar residues" evidence="1">
    <location>
        <begin position="96"/>
        <end position="113"/>
    </location>
</feature>
<gene>
    <name evidence="2" type="ORF">CK203_067384</name>
</gene>
<feature type="compositionally biased region" description="Basic and acidic residues" evidence="1">
    <location>
        <begin position="453"/>
        <end position="479"/>
    </location>
</feature>
<name>A0A438EFJ0_VITVI</name>
<reference evidence="2 3" key="1">
    <citation type="journal article" date="2018" name="PLoS Genet.">
        <title>Population sequencing reveals clonal diversity and ancestral inbreeding in the grapevine cultivar Chardonnay.</title>
        <authorList>
            <person name="Roach M.J."/>
            <person name="Johnson D.L."/>
            <person name="Bohlmann J."/>
            <person name="van Vuuren H.J."/>
            <person name="Jones S.J."/>
            <person name="Pretorius I.S."/>
            <person name="Schmidt S.A."/>
            <person name="Borneman A.R."/>
        </authorList>
    </citation>
    <scope>NUCLEOTIDE SEQUENCE [LARGE SCALE GENOMIC DNA]</scope>
    <source>
        <strain evidence="3">cv. Chardonnay</strain>
        <tissue evidence="2">Leaf</tissue>
    </source>
</reference>
<feature type="compositionally biased region" description="Basic and acidic residues" evidence="1">
    <location>
        <begin position="197"/>
        <end position="213"/>
    </location>
</feature>
<evidence type="ECO:0000256" key="1">
    <source>
        <dbReference type="SAM" id="MobiDB-lite"/>
    </source>
</evidence>
<dbReference type="Proteomes" id="UP000288805">
    <property type="component" value="Unassembled WGS sequence"/>
</dbReference>
<dbReference type="PANTHER" id="PTHR35511">
    <property type="entry name" value="A-KINASE ANCHOR-LIKE PROTEIN"/>
    <property type="match status" value="1"/>
</dbReference>
<evidence type="ECO:0000313" key="3">
    <source>
        <dbReference type="Proteomes" id="UP000288805"/>
    </source>
</evidence>
<sequence length="485" mass="54370">MHSLENLLCFNGEAQISGIFSITLNKFFFMQKGEAEEKNLTRVQFDATADENYPGELKNVEGALNDPPEIFEYSEKTKNMQVANDIAIETESTVNKGNVGTSEGESFLESPSVSKVAREETDRVSEDYQAREIPNQAEKEIFREETKLQKYKNLEGADETGKVENEGMEEIKEGEEKVAEELGETTFQTNPTPIQKELGETRFGEGKDKESEKSSILMGKENDPEAEEIEHESDEGKKIPYDGTGDVTMTTAAASTDETTLKEAGITFKEKSQDTIVLSEKLKDATPVEGEIQDQSKLDTPFVTQTEDLGLQKADKPEILKEVSETGTEDINMKEIPDDKNLPQVDLNEKIESEEAEILNKNSNELLVSYPSVEETVQVEGDKLDEISKFEPHEQVHETNGVSIEEKRHFEEATEVHKSTESLILEPISIEGKKASKTYAEAIDYGLDTEEESKEKQDGQNKEEEIQKKEEACDPEIHKNATKSK</sequence>
<feature type="region of interest" description="Disordered" evidence="1">
    <location>
        <begin position="183"/>
        <end position="246"/>
    </location>
</feature>
<organism evidence="2 3">
    <name type="scientific">Vitis vinifera</name>
    <name type="common">Grape</name>
    <dbReference type="NCBI Taxonomy" id="29760"/>
    <lineage>
        <taxon>Eukaryota</taxon>
        <taxon>Viridiplantae</taxon>
        <taxon>Streptophyta</taxon>
        <taxon>Embryophyta</taxon>
        <taxon>Tracheophyta</taxon>
        <taxon>Spermatophyta</taxon>
        <taxon>Magnoliopsida</taxon>
        <taxon>eudicotyledons</taxon>
        <taxon>Gunneridae</taxon>
        <taxon>Pentapetalae</taxon>
        <taxon>rosids</taxon>
        <taxon>Vitales</taxon>
        <taxon>Vitaceae</taxon>
        <taxon>Viteae</taxon>
        <taxon>Vitis</taxon>
    </lineage>
</organism>
<accession>A0A438EFJ0</accession>
<proteinExistence type="predicted"/>
<dbReference type="PANTHER" id="PTHR35511:SF2">
    <property type="entry name" value="A-KINASE ANCHOR-LIKE PROTEIN"/>
    <property type="match status" value="1"/>
</dbReference>
<dbReference type="AlphaFoldDB" id="A0A438EFJ0"/>
<protein>
    <submittedName>
        <fullName evidence="2">Uncharacterized protein</fullName>
    </submittedName>
</protein>
<feature type="compositionally biased region" description="Basic and acidic residues" evidence="1">
    <location>
        <begin position="116"/>
        <end position="127"/>
    </location>
</feature>
<feature type="region of interest" description="Disordered" evidence="1">
    <location>
        <begin position="446"/>
        <end position="485"/>
    </location>
</feature>
<dbReference type="EMBL" id="QGNW01001302">
    <property type="protein sequence ID" value="RVW46476.1"/>
    <property type="molecule type" value="Genomic_DNA"/>
</dbReference>
<evidence type="ECO:0000313" key="2">
    <source>
        <dbReference type="EMBL" id="RVW46476.1"/>
    </source>
</evidence>
<comment type="caution">
    <text evidence="2">The sequence shown here is derived from an EMBL/GenBank/DDBJ whole genome shotgun (WGS) entry which is preliminary data.</text>
</comment>